<dbReference type="PANTHER" id="PTHR45138">
    <property type="entry name" value="REGULATORY COMPONENTS OF SENSORY TRANSDUCTION SYSTEM"/>
    <property type="match status" value="1"/>
</dbReference>
<protein>
    <recommendedName>
        <fullName evidence="1">diguanylate cyclase</fullName>
        <ecNumber evidence="1">2.7.7.65</ecNumber>
    </recommendedName>
</protein>
<dbReference type="InterPro" id="IPR043128">
    <property type="entry name" value="Rev_trsase/Diguanyl_cyclase"/>
</dbReference>
<evidence type="ECO:0000256" key="2">
    <source>
        <dbReference type="ARBA" id="ARBA00034247"/>
    </source>
</evidence>
<dbReference type="InterPro" id="IPR050469">
    <property type="entry name" value="Diguanylate_Cyclase"/>
</dbReference>
<accession>A0A175R7L8</accession>
<name>A0A175R7L8_9HYPH</name>
<reference evidence="4 5" key="1">
    <citation type="journal article" date="2016" name="Front. Microbiol.">
        <title>Genomic Resource of Rice Seed Associated Bacteria.</title>
        <authorList>
            <person name="Midha S."/>
            <person name="Bansal K."/>
            <person name="Sharma S."/>
            <person name="Kumar N."/>
            <person name="Patil P.P."/>
            <person name="Chaudhry V."/>
            <person name="Patil P.B."/>
        </authorList>
    </citation>
    <scope>NUCLEOTIDE SEQUENCE [LARGE SCALE GENOMIC DNA]</scope>
    <source>
        <strain evidence="4 5">NS226</strain>
    </source>
</reference>
<evidence type="ECO:0000313" key="5">
    <source>
        <dbReference type="Proteomes" id="UP000078272"/>
    </source>
</evidence>
<comment type="catalytic activity">
    <reaction evidence="2">
        <text>2 GTP = 3',3'-c-di-GMP + 2 diphosphate</text>
        <dbReference type="Rhea" id="RHEA:24898"/>
        <dbReference type="ChEBI" id="CHEBI:33019"/>
        <dbReference type="ChEBI" id="CHEBI:37565"/>
        <dbReference type="ChEBI" id="CHEBI:58805"/>
        <dbReference type="EC" id="2.7.7.65"/>
    </reaction>
</comment>
<dbReference type="Pfam" id="PF00990">
    <property type="entry name" value="GGDEF"/>
    <property type="match status" value="1"/>
</dbReference>
<dbReference type="CDD" id="cd01949">
    <property type="entry name" value="GGDEF"/>
    <property type="match status" value="1"/>
</dbReference>
<comment type="caution">
    <text evidence="4">The sequence shown here is derived from an EMBL/GenBank/DDBJ whole genome shotgun (WGS) entry which is preliminary data.</text>
</comment>
<sequence>MSLPFDPRFVGRLMPMDLFALAPIPLWLEDWSGIRRLVDQWRAEGMDDPRAFLSADLTRVRASAQAIRIIDVNPATLRLFEARDTAELVNRLGEVFQGAMLENHLEEIVQIASGSPEFTSSAVNHTLSGRPLDIQLKGRILPGHEDTWDRVLVATEDVSERESARRQLAESEVYAKALFENSPVSLWVEDFSAIRELLEDVRATGVSDFRTFLEVHPDFVTRCASEIRVLSVNRQTLQLFRAPDLDTLLSRLGDVFRDRMLHPFQEQLIDLWNGKLFQSREVVNYSLEGEEMHFVLQFDVLPGHERDWSLVQIALTDITARKKAEAYLEYLGKHDVLTKLYNRSFFNDEMNRIERRRTETVSVLVADLNGLKALNDQLGHAAGDTLLRRAGEVFTEAVSRPWTAARIGGDEFAVLMPGAGAAEAEMLMASIEELCEINNQFYPGEALSLSMGVATMRAGERLEEVARRADLLMYQVKRRFYERTHQDRRGAMS</sequence>
<dbReference type="PATRIC" id="fig|401562.3.peg.2020"/>
<dbReference type="AlphaFoldDB" id="A0A175R7L8"/>
<keyword evidence="4" id="KW-0418">Kinase</keyword>
<keyword evidence="4" id="KW-0808">Transferase</keyword>
<dbReference type="SUPFAM" id="SSF55073">
    <property type="entry name" value="Nucleotide cyclase"/>
    <property type="match status" value="1"/>
</dbReference>
<dbReference type="InterPro" id="IPR035965">
    <property type="entry name" value="PAS-like_dom_sf"/>
</dbReference>
<evidence type="ECO:0000259" key="3">
    <source>
        <dbReference type="PROSITE" id="PS50887"/>
    </source>
</evidence>
<dbReference type="InterPro" id="IPR029787">
    <property type="entry name" value="Nucleotide_cyclase"/>
</dbReference>
<dbReference type="SUPFAM" id="SSF55785">
    <property type="entry name" value="PYP-like sensor domain (PAS domain)"/>
    <property type="match status" value="2"/>
</dbReference>
<dbReference type="EMBL" id="LDPZ01000023">
    <property type="protein sequence ID" value="KTQ95325.1"/>
    <property type="molecule type" value="Genomic_DNA"/>
</dbReference>
<dbReference type="SMART" id="SM00267">
    <property type="entry name" value="GGDEF"/>
    <property type="match status" value="1"/>
</dbReference>
<dbReference type="NCBIfam" id="TIGR00254">
    <property type="entry name" value="GGDEF"/>
    <property type="match status" value="1"/>
</dbReference>
<feature type="domain" description="GGDEF" evidence="3">
    <location>
        <begin position="359"/>
        <end position="493"/>
    </location>
</feature>
<dbReference type="Proteomes" id="UP000078272">
    <property type="component" value="Unassembled WGS sequence"/>
</dbReference>
<dbReference type="PANTHER" id="PTHR45138:SF9">
    <property type="entry name" value="DIGUANYLATE CYCLASE DGCM-RELATED"/>
    <property type="match status" value="1"/>
</dbReference>
<dbReference type="InterPro" id="IPR000160">
    <property type="entry name" value="GGDEF_dom"/>
</dbReference>
<dbReference type="GO" id="GO:0052621">
    <property type="term" value="F:diguanylate cyclase activity"/>
    <property type="evidence" value="ECO:0007669"/>
    <property type="project" value="UniProtKB-EC"/>
</dbReference>
<gene>
    <name evidence="4" type="ORF">NS226_12350</name>
</gene>
<dbReference type="Gene3D" id="3.30.450.20">
    <property type="entry name" value="PAS domain"/>
    <property type="match status" value="2"/>
</dbReference>
<dbReference type="Gene3D" id="3.30.70.270">
    <property type="match status" value="1"/>
</dbReference>
<evidence type="ECO:0000313" key="4">
    <source>
        <dbReference type="EMBL" id="KTQ95325.1"/>
    </source>
</evidence>
<dbReference type="EC" id="2.7.7.65" evidence="1"/>
<dbReference type="PROSITE" id="PS50887">
    <property type="entry name" value="GGDEF"/>
    <property type="match status" value="1"/>
</dbReference>
<evidence type="ECO:0000256" key="1">
    <source>
        <dbReference type="ARBA" id="ARBA00012528"/>
    </source>
</evidence>
<dbReference type="OrthoDB" id="9789238at2"/>
<organism evidence="4 5">
    <name type="scientific">Aureimonas ureilytica</name>
    <dbReference type="NCBI Taxonomy" id="401562"/>
    <lineage>
        <taxon>Bacteria</taxon>
        <taxon>Pseudomonadati</taxon>
        <taxon>Pseudomonadota</taxon>
        <taxon>Alphaproteobacteria</taxon>
        <taxon>Hyphomicrobiales</taxon>
        <taxon>Aurantimonadaceae</taxon>
        <taxon>Aureimonas</taxon>
    </lineage>
</organism>
<proteinExistence type="predicted"/>
<dbReference type="GO" id="GO:0016301">
    <property type="term" value="F:kinase activity"/>
    <property type="evidence" value="ECO:0007669"/>
    <property type="project" value="UniProtKB-KW"/>
</dbReference>
<dbReference type="STRING" id="401562.NS365_19190"/>